<accession>X1A9H6</accession>
<dbReference type="Pfam" id="PF00591">
    <property type="entry name" value="Glycos_transf_3"/>
    <property type="match status" value="1"/>
</dbReference>
<dbReference type="InterPro" id="IPR036320">
    <property type="entry name" value="Glycosyl_Trfase_fam3_N_dom_sf"/>
</dbReference>
<gene>
    <name evidence="5" type="ORF">S01H4_23492</name>
</gene>
<dbReference type="EMBL" id="BART01010907">
    <property type="protein sequence ID" value="GAG78374.1"/>
    <property type="molecule type" value="Genomic_DNA"/>
</dbReference>
<dbReference type="Gene3D" id="1.20.970.10">
    <property type="entry name" value="Transferase, Pyrimidine Nucleoside Phosphorylase, Chain C"/>
    <property type="match status" value="1"/>
</dbReference>
<dbReference type="SUPFAM" id="SSF52418">
    <property type="entry name" value="Nucleoside phosphorylase/phosphoribosyltransferase catalytic domain"/>
    <property type="match status" value="1"/>
</dbReference>
<evidence type="ECO:0000313" key="5">
    <source>
        <dbReference type="EMBL" id="GAG78374.1"/>
    </source>
</evidence>
<evidence type="ECO:0000256" key="1">
    <source>
        <dbReference type="ARBA" id="ARBA00022676"/>
    </source>
</evidence>
<keyword evidence="2" id="KW-0808">Transferase</keyword>
<organism evidence="5">
    <name type="scientific">marine sediment metagenome</name>
    <dbReference type="NCBI Taxonomy" id="412755"/>
    <lineage>
        <taxon>unclassified sequences</taxon>
        <taxon>metagenomes</taxon>
        <taxon>ecological metagenomes</taxon>
    </lineage>
</organism>
<dbReference type="Gene3D" id="3.40.1030.10">
    <property type="entry name" value="Nucleoside phosphorylase/phosphoribosyltransferase catalytic domain"/>
    <property type="match status" value="1"/>
</dbReference>
<dbReference type="AlphaFoldDB" id="X1A9H6"/>
<evidence type="ECO:0000256" key="2">
    <source>
        <dbReference type="ARBA" id="ARBA00022679"/>
    </source>
</evidence>
<dbReference type="InterPro" id="IPR035902">
    <property type="entry name" value="Nuc_phospho_transferase"/>
</dbReference>
<dbReference type="Pfam" id="PF02885">
    <property type="entry name" value="Glycos_trans_3N"/>
    <property type="match status" value="1"/>
</dbReference>
<protein>
    <recommendedName>
        <fullName evidence="6">Glycosyl transferase family 3 domain-containing protein</fullName>
    </recommendedName>
</protein>
<name>X1A9H6_9ZZZZ</name>
<dbReference type="SUPFAM" id="SSF47648">
    <property type="entry name" value="Nucleoside phosphorylase/phosphoribosyltransferase N-terminal domain"/>
    <property type="match status" value="1"/>
</dbReference>
<comment type="caution">
    <text evidence="5">The sequence shown here is derived from an EMBL/GenBank/DDBJ whole genome shotgun (WGS) entry which is preliminary data.</text>
</comment>
<dbReference type="NCBIfam" id="TIGR01245">
    <property type="entry name" value="trpD"/>
    <property type="match status" value="1"/>
</dbReference>
<proteinExistence type="predicted"/>
<dbReference type="GO" id="GO:0005829">
    <property type="term" value="C:cytosol"/>
    <property type="evidence" value="ECO:0007669"/>
    <property type="project" value="TreeGrafter"/>
</dbReference>
<feature type="non-terminal residue" evidence="5">
    <location>
        <position position="225"/>
    </location>
</feature>
<evidence type="ECO:0000259" key="3">
    <source>
        <dbReference type="Pfam" id="PF00591"/>
    </source>
</evidence>
<dbReference type="PANTHER" id="PTHR43285">
    <property type="entry name" value="ANTHRANILATE PHOSPHORIBOSYLTRANSFERASE"/>
    <property type="match status" value="1"/>
</dbReference>
<dbReference type="InterPro" id="IPR000312">
    <property type="entry name" value="Glycosyl_Trfase_fam3"/>
</dbReference>
<evidence type="ECO:0000259" key="4">
    <source>
        <dbReference type="Pfam" id="PF02885"/>
    </source>
</evidence>
<evidence type="ECO:0008006" key="6">
    <source>
        <dbReference type="Google" id="ProtNLM"/>
    </source>
</evidence>
<keyword evidence="1" id="KW-0328">Glycosyltransferase</keyword>
<dbReference type="InterPro" id="IPR005940">
    <property type="entry name" value="Anthranilate_Pribosyl_Tfrase"/>
</dbReference>
<reference evidence="5" key="1">
    <citation type="journal article" date="2014" name="Front. Microbiol.">
        <title>High frequency of phylogenetically diverse reductive dehalogenase-homologous genes in deep subseafloor sedimentary metagenomes.</title>
        <authorList>
            <person name="Kawai M."/>
            <person name="Futagami T."/>
            <person name="Toyoda A."/>
            <person name="Takaki Y."/>
            <person name="Nishi S."/>
            <person name="Hori S."/>
            <person name="Arai W."/>
            <person name="Tsubouchi T."/>
            <person name="Morono Y."/>
            <person name="Uchiyama I."/>
            <person name="Ito T."/>
            <person name="Fujiyama A."/>
            <person name="Inagaki F."/>
            <person name="Takami H."/>
        </authorList>
    </citation>
    <scope>NUCLEOTIDE SEQUENCE</scope>
    <source>
        <strain evidence="5">Expedition CK06-06</strain>
    </source>
</reference>
<dbReference type="InterPro" id="IPR017459">
    <property type="entry name" value="Glycosyl_Trfase_fam3_N_dom"/>
</dbReference>
<sequence>MKTFLEAVLSGRDLNQDEAYKAMKFIMEGNANDCQIAAFLTALRIKGETTDEISGFSRAMLDKAVKVKSRHKNMVDTCGTGGDGLGTFNISTTAAFIATGAGVPVAKHGNRNVSSRSGSADVLEELGVNINLECSEVSDCLDSIGIGFIFAPKAHIAMKYVAKARRDIGIRTVFNILGPITNPAQPKGHVLGVFDNNLIYVMINTLKNLGMERAFVVNSEEGLDE</sequence>
<feature type="domain" description="Glycosyl transferase family 3" evidence="3">
    <location>
        <begin position="72"/>
        <end position="225"/>
    </location>
</feature>
<dbReference type="PANTHER" id="PTHR43285:SF2">
    <property type="entry name" value="ANTHRANILATE PHOSPHORIBOSYLTRANSFERASE"/>
    <property type="match status" value="1"/>
</dbReference>
<dbReference type="GO" id="GO:0000162">
    <property type="term" value="P:L-tryptophan biosynthetic process"/>
    <property type="evidence" value="ECO:0007669"/>
    <property type="project" value="InterPro"/>
</dbReference>
<dbReference type="GO" id="GO:0004048">
    <property type="term" value="F:anthranilate phosphoribosyltransferase activity"/>
    <property type="evidence" value="ECO:0007669"/>
    <property type="project" value="InterPro"/>
</dbReference>
<feature type="domain" description="Glycosyl transferase family 3 N-terminal" evidence="4">
    <location>
        <begin position="3"/>
        <end position="64"/>
    </location>
</feature>